<gene>
    <name evidence="2" type="ORF">METZ01_LOCUS228440</name>
</gene>
<accession>A0A382GK99</accession>
<dbReference type="EMBL" id="UINC01056030">
    <property type="protein sequence ID" value="SVB75586.1"/>
    <property type="molecule type" value="Genomic_DNA"/>
</dbReference>
<evidence type="ECO:0000313" key="2">
    <source>
        <dbReference type="EMBL" id="SVB75586.1"/>
    </source>
</evidence>
<organism evidence="2">
    <name type="scientific">marine metagenome</name>
    <dbReference type="NCBI Taxonomy" id="408172"/>
    <lineage>
        <taxon>unclassified sequences</taxon>
        <taxon>metagenomes</taxon>
        <taxon>ecological metagenomes</taxon>
    </lineage>
</organism>
<proteinExistence type="predicted"/>
<feature type="non-terminal residue" evidence="2">
    <location>
        <position position="1"/>
    </location>
</feature>
<sequence length="277" mass="27608">VTGTLADEDGVTGASPTYLWSTGATTSAITLGQSDVGTTPSVVISYQDDQSESNTITLTAADDVDNVNDAGSGLSISSDGDAADPDEDDTLSVTGTLADEDGVTGASPTYLWSTGATTSAITLGQSDVGTTPSVVISYQDDQSESNTISLTAADDVDNVNDAPTGTVIISGTVAEDSTLTASNDLADEDGIGSITYTWSTGATGSTLLLTQSHVGSAITVTASYIDAYTYSESVTSSATAAVANTNDAPTGTVTISGTAAEDSTLTASNDLADEDGI</sequence>
<reference evidence="2" key="1">
    <citation type="submission" date="2018-05" db="EMBL/GenBank/DDBJ databases">
        <authorList>
            <person name="Lanie J.A."/>
            <person name="Ng W.-L."/>
            <person name="Kazmierczak K.M."/>
            <person name="Andrzejewski T.M."/>
            <person name="Davidsen T.M."/>
            <person name="Wayne K.J."/>
            <person name="Tettelin H."/>
            <person name="Glass J.I."/>
            <person name="Rusch D."/>
            <person name="Podicherti R."/>
            <person name="Tsui H.-C.T."/>
            <person name="Winkler M.E."/>
        </authorList>
    </citation>
    <scope>NUCLEOTIDE SEQUENCE</scope>
</reference>
<evidence type="ECO:0000256" key="1">
    <source>
        <dbReference type="SAM" id="MobiDB-lite"/>
    </source>
</evidence>
<dbReference type="Gene3D" id="2.60.40.2700">
    <property type="match status" value="1"/>
</dbReference>
<protein>
    <submittedName>
        <fullName evidence="2">Uncharacterized protein</fullName>
    </submittedName>
</protein>
<dbReference type="AlphaFoldDB" id="A0A382GK99"/>
<feature type="region of interest" description="Disordered" evidence="1">
    <location>
        <begin position="67"/>
        <end position="88"/>
    </location>
</feature>
<feature type="non-terminal residue" evidence="2">
    <location>
        <position position="277"/>
    </location>
</feature>
<name>A0A382GK99_9ZZZZ</name>